<dbReference type="EMBL" id="JASNQZ010000012">
    <property type="protein sequence ID" value="KAL0950422.1"/>
    <property type="molecule type" value="Genomic_DNA"/>
</dbReference>
<comment type="caution">
    <text evidence="2">The sequence shown here is derived from an EMBL/GenBank/DDBJ whole genome shotgun (WGS) entry which is preliminary data.</text>
</comment>
<accession>A0ABR3J467</accession>
<sequence length="468" mass="53418">MYLILKHHCRLISLAREKPLYENEFFDAADTMINIKKTLQERVEDLKALFRDQMLDIDARMKSCCGGLFATIHSGDWSYQELDFSEIIQDKAFLDDPDLSCDDDLLGLLKWKLAPALTPEPRPQDLSRELIETDAAVPSSSAEPPLTSVRVVALLGAQQASLNSKSRTLWWAIGALVIDSISKGRLSWNLIVLRKKLWSRFLEIEPWFEETWMAAEVDSQERAILERVLGRNDLPLKQAIAKYIFYKQMVHWFTSCKECDEDILGTRYACVSCYVECDAMVDLCSSCRQCDVSGEFGEHKSIHSLMSIRTQLYGRPQAGDSLRQTVVEKVLAAQEKADEALRAGSQACHLCKAAIREPLWFCSCCEDNIFVCSSCEQRENDHKPWLYERAEDVPLRKDAAKHHWSHTLVQRKPKEDETTEDHLEANTTDSSSDQDRFKALEGKIEALEAKIASLERMIMERLPSLEST</sequence>
<dbReference type="SUPFAM" id="SSF57850">
    <property type="entry name" value="RING/U-box"/>
    <property type="match status" value="1"/>
</dbReference>
<dbReference type="Proteomes" id="UP001556367">
    <property type="component" value="Unassembled WGS sequence"/>
</dbReference>
<evidence type="ECO:0000313" key="3">
    <source>
        <dbReference type="Proteomes" id="UP001556367"/>
    </source>
</evidence>
<name>A0ABR3J467_9AGAR</name>
<feature type="compositionally biased region" description="Basic and acidic residues" evidence="1">
    <location>
        <begin position="412"/>
        <end position="424"/>
    </location>
</feature>
<evidence type="ECO:0000256" key="1">
    <source>
        <dbReference type="SAM" id="MobiDB-lite"/>
    </source>
</evidence>
<reference evidence="3" key="1">
    <citation type="submission" date="2024-06" db="EMBL/GenBank/DDBJ databases">
        <title>Multi-omics analyses provide insights into the biosynthesis of the anticancer antibiotic pleurotin in Hohenbuehelia grisea.</title>
        <authorList>
            <person name="Weaver J.A."/>
            <person name="Alberti F."/>
        </authorList>
    </citation>
    <scope>NUCLEOTIDE SEQUENCE [LARGE SCALE GENOMIC DNA]</scope>
    <source>
        <strain evidence="3">T-177</strain>
    </source>
</reference>
<organism evidence="2 3">
    <name type="scientific">Hohenbuehelia grisea</name>
    <dbReference type="NCBI Taxonomy" id="104357"/>
    <lineage>
        <taxon>Eukaryota</taxon>
        <taxon>Fungi</taxon>
        <taxon>Dikarya</taxon>
        <taxon>Basidiomycota</taxon>
        <taxon>Agaricomycotina</taxon>
        <taxon>Agaricomycetes</taxon>
        <taxon>Agaricomycetidae</taxon>
        <taxon>Agaricales</taxon>
        <taxon>Pleurotineae</taxon>
        <taxon>Pleurotaceae</taxon>
        <taxon>Hohenbuehelia</taxon>
    </lineage>
</organism>
<feature type="region of interest" description="Disordered" evidence="1">
    <location>
        <begin position="404"/>
        <end position="437"/>
    </location>
</feature>
<evidence type="ECO:0008006" key="4">
    <source>
        <dbReference type="Google" id="ProtNLM"/>
    </source>
</evidence>
<keyword evidence="3" id="KW-1185">Reference proteome</keyword>
<evidence type="ECO:0000313" key="2">
    <source>
        <dbReference type="EMBL" id="KAL0950422.1"/>
    </source>
</evidence>
<gene>
    <name evidence="2" type="ORF">HGRIS_010375</name>
</gene>
<proteinExistence type="predicted"/>
<protein>
    <recommendedName>
        <fullName evidence="4">ZZ-type domain-containing protein</fullName>
    </recommendedName>
</protein>